<feature type="region of interest" description="Disordered" evidence="1">
    <location>
        <begin position="1"/>
        <end position="25"/>
    </location>
</feature>
<sequence length="106" mass="11856">MKLLDRTGKISQRSDDQAPGVQQSPAEKCIPFDAALNLLPNRYSQGMRCKVGLQVAKGSFEEAEKAIHEGTGGEEPKRQAKDLSRVISADFDEFLPVRRWRKTLGR</sequence>
<organism evidence="2 3">
    <name type="scientific">Candidatus Thiothrix phosphatis</name>
    <dbReference type="NCBI Taxonomy" id="3112415"/>
    <lineage>
        <taxon>Bacteria</taxon>
        <taxon>Pseudomonadati</taxon>
        <taxon>Pseudomonadota</taxon>
        <taxon>Gammaproteobacteria</taxon>
        <taxon>Thiotrichales</taxon>
        <taxon>Thiotrichaceae</taxon>
        <taxon>Thiothrix</taxon>
    </lineage>
</organism>
<comment type="caution">
    <text evidence="2">The sequence shown here is derived from an EMBL/GenBank/DDBJ whole genome shotgun (WGS) entry which is preliminary data.</text>
</comment>
<dbReference type="Proteomes" id="UP001308005">
    <property type="component" value="Unassembled WGS sequence"/>
</dbReference>
<reference evidence="2 3" key="2">
    <citation type="submission" date="2024-01" db="EMBL/GenBank/DDBJ databases">
        <authorList>
            <person name="Xie X."/>
        </authorList>
    </citation>
    <scope>NUCLEOTIDE SEQUENCE [LARGE SCALE GENOMIC DNA]</scope>
    <source>
        <strain evidence="2">SCUT-1</strain>
    </source>
</reference>
<gene>
    <name evidence="2" type="ORF">VSS37_07745</name>
</gene>
<proteinExistence type="predicted"/>
<evidence type="ECO:0000256" key="1">
    <source>
        <dbReference type="SAM" id="MobiDB-lite"/>
    </source>
</evidence>
<dbReference type="RefSeq" id="WP_324694249.1">
    <property type="nucleotide sequence ID" value="NZ_JAYMYJ010000071.1"/>
</dbReference>
<dbReference type="EMBL" id="JAYMYJ010000071">
    <property type="protein sequence ID" value="MEB4590865.1"/>
    <property type="molecule type" value="Genomic_DNA"/>
</dbReference>
<reference evidence="3" key="1">
    <citation type="submission" date="2023-07" db="EMBL/GenBank/DDBJ databases">
        <title>The carbon used by Thiothrix.</title>
        <authorList>
            <person name="Chen L."/>
        </authorList>
    </citation>
    <scope>NUCLEOTIDE SEQUENCE [LARGE SCALE GENOMIC DNA]</scope>
</reference>
<keyword evidence="3" id="KW-1185">Reference proteome</keyword>
<accession>A0ABU6CVK4</accession>
<evidence type="ECO:0000313" key="3">
    <source>
        <dbReference type="Proteomes" id="UP001308005"/>
    </source>
</evidence>
<evidence type="ECO:0000313" key="2">
    <source>
        <dbReference type="EMBL" id="MEB4590865.1"/>
    </source>
</evidence>
<protein>
    <submittedName>
        <fullName evidence="2">Uncharacterized protein</fullName>
    </submittedName>
</protein>
<name>A0ABU6CVK4_9GAMM</name>
<feature type="compositionally biased region" description="Basic and acidic residues" evidence="1">
    <location>
        <begin position="1"/>
        <end position="16"/>
    </location>
</feature>